<dbReference type="Proteomes" id="UP000651837">
    <property type="component" value="Unassembled WGS sequence"/>
</dbReference>
<reference evidence="3 4" key="1">
    <citation type="submission" date="2018-05" db="EMBL/GenBank/DDBJ databases">
        <title>Genomic Encyclopedia of Archaeal and Bacterial Type Strains, Phase II (KMG-II): from individual species to whole genera.</title>
        <authorList>
            <person name="Goeker M."/>
        </authorList>
    </citation>
    <scope>NUCLEOTIDE SEQUENCE [LARGE SCALE GENOMIC DNA]</scope>
    <source>
        <strain evidence="3 4">DSM 23514</strain>
    </source>
</reference>
<evidence type="ECO:0000313" key="3">
    <source>
        <dbReference type="EMBL" id="PWK24666.1"/>
    </source>
</evidence>
<organism evidence="3 4">
    <name type="scientific">Maribacter polysiphoniae</name>
    <dbReference type="NCBI Taxonomy" id="429344"/>
    <lineage>
        <taxon>Bacteria</taxon>
        <taxon>Pseudomonadati</taxon>
        <taxon>Bacteroidota</taxon>
        <taxon>Flavobacteriia</taxon>
        <taxon>Flavobacteriales</taxon>
        <taxon>Flavobacteriaceae</taxon>
        <taxon>Maribacter</taxon>
    </lineage>
</organism>
<dbReference type="RefSeq" id="WP_109649218.1">
    <property type="nucleotide sequence ID" value="NZ_JACWLN010000001.1"/>
</dbReference>
<evidence type="ECO:0000313" key="5">
    <source>
        <dbReference type="Proteomes" id="UP000651837"/>
    </source>
</evidence>
<dbReference type="GO" id="GO:0030655">
    <property type="term" value="P:beta-lactam antibiotic catabolic process"/>
    <property type="evidence" value="ECO:0007669"/>
    <property type="project" value="InterPro"/>
</dbReference>
<proteinExistence type="predicted"/>
<dbReference type="Proteomes" id="UP000245667">
    <property type="component" value="Unassembled WGS sequence"/>
</dbReference>
<dbReference type="InterPro" id="IPR045155">
    <property type="entry name" value="Beta-lactam_cat"/>
</dbReference>
<feature type="domain" description="Beta-lactamase class A catalytic" evidence="1">
    <location>
        <begin position="71"/>
        <end position="333"/>
    </location>
</feature>
<gene>
    <name evidence="2" type="ORF">HZY62_00800</name>
    <name evidence="3" type="ORF">LX92_01031</name>
</gene>
<evidence type="ECO:0000313" key="2">
    <source>
        <dbReference type="EMBL" id="MBD1259110.1"/>
    </source>
</evidence>
<dbReference type="OrthoDB" id="1884322at2"/>
<evidence type="ECO:0000259" key="1">
    <source>
        <dbReference type="Pfam" id="PF13354"/>
    </source>
</evidence>
<dbReference type="Pfam" id="PF13354">
    <property type="entry name" value="Beta-lactamase2"/>
    <property type="match status" value="1"/>
</dbReference>
<dbReference type="PROSITE" id="PS51257">
    <property type="entry name" value="PROKAR_LIPOPROTEIN"/>
    <property type="match status" value="1"/>
</dbReference>
<evidence type="ECO:0000313" key="4">
    <source>
        <dbReference type="Proteomes" id="UP000245667"/>
    </source>
</evidence>
<protein>
    <submittedName>
        <fullName evidence="3">Beta-lactamase family protein</fullName>
    </submittedName>
    <submittedName>
        <fullName evidence="2">Serine hydrolase</fullName>
    </submittedName>
</protein>
<reference evidence="2 5" key="2">
    <citation type="submission" date="2020-07" db="EMBL/GenBank/DDBJ databases">
        <title>The draft genome sequence of Maribacter polysiphoniae KCTC 22021.</title>
        <authorList>
            <person name="Mu L."/>
        </authorList>
    </citation>
    <scope>NUCLEOTIDE SEQUENCE [LARGE SCALE GENOMIC DNA]</scope>
    <source>
        <strain evidence="2 5">KCTC 22021</strain>
    </source>
</reference>
<dbReference type="InterPro" id="IPR012338">
    <property type="entry name" value="Beta-lactam/transpept-like"/>
</dbReference>
<sequence length="381" mass="43551">MIPKILPFLILVVFSTACKKSPQYTNALDYALASKNIKIKRVIDSLDSYEVQIKFTKIIRSGDSVLFEDHDFQVNDTNYFYPASTVKLPIAALTLEKLNHMDSLHRNTRFYVEGDTMETTFASDIMKIFTISDNAANNRLFEFLGQDAINGKLKQKGIDAVRISHRLSSDDAYEITTKPLVVYLNDSTTTMLKNTINTSAIPLDLNKIHKGKAYYDDEDGLIDDPFDFSLKNYYAINAQHNVLKRIVFPECFEPSERFDLSTTQRDFLLKAMQTLPREAGYDPKEYYDSYVKFLMYGDSKDVIPDYIKIQNKVGYAYGTLTDCAYVHDTKNNVEFLLTATILVHKDGIFNDNVYEYDSIGIPFLAALGKEVYNYGLQSKKD</sequence>
<name>A0A316E3P0_9FLAO</name>
<accession>A0A316E3P0</accession>
<dbReference type="AlphaFoldDB" id="A0A316E3P0"/>
<keyword evidence="5" id="KW-1185">Reference proteome</keyword>
<dbReference type="Gene3D" id="3.40.710.10">
    <property type="entry name" value="DD-peptidase/beta-lactamase superfamily"/>
    <property type="match status" value="1"/>
</dbReference>
<dbReference type="GO" id="GO:0008800">
    <property type="term" value="F:beta-lactamase activity"/>
    <property type="evidence" value="ECO:0007669"/>
    <property type="project" value="InterPro"/>
</dbReference>
<keyword evidence="2" id="KW-0378">Hydrolase</keyword>
<dbReference type="EMBL" id="QGGQ01000002">
    <property type="protein sequence ID" value="PWK24666.1"/>
    <property type="molecule type" value="Genomic_DNA"/>
</dbReference>
<dbReference type="SUPFAM" id="SSF56601">
    <property type="entry name" value="beta-lactamase/transpeptidase-like"/>
    <property type="match status" value="1"/>
</dbReference>
<comment type="caution">
    <text evidence="3">The sequence shown here is derived from an EMBL/GenBank/DDBJ whole genome shotgun (WGS) entry which is preliminary data.</text>
</comment>
<dbReference type="EMBL" id="JACWLN010000001">
    <property type="protein sequence ID" value="MBD1259110.1"/>
    <property type="molecule type" value="Genomic_DNA"/>
</dbReference>